<organism evidence="1 2">
    <name type="scientific">Allacma fusca</name>
    <dbReference type="NCBI Taxonomy" id="39272"/>
    <lineage>
        <taxon>Eukaryota</taxon>
        <taxon>Metazoa</taxon>
        <taxon>Ecdysozoa</taxon>
        <taxon>Arthropoda</taxon>
        <taxon>Hexapoda</taxon>
        <taxon>Collembola</taxon>
        <taxon>Symphypleona</taxon>
        <taxon>Sminthuridae</taxon>
        <taxon>Allacma</taxon>
    </lineage>
</organism>
<protein>
    <submittedName>
        <fullName evidence="1">Uncharacterized protein</fullName>
    </submittedName>
</protein>
<dbReference type="OrthoDB" id="6484170at2759"/>
<evidence type="ECO:0000313" key="1">
    <source>
        <dbReference type="EMBL" id="CAG7829846.1"/>
    </source>
</evidence>
<dbReference type="EMBL" id="CAJVCH010553220">
    <property type="protein sequence ID" value="CAG7829846.1"/>
    <property type="molecule type" value="Genomic_DNA"/>
</dbReference>
<keyword evidence="2" id="KW-1185">Reference proteome</keyword>
<feature type="non-terminal residue" evidence="1">
    <location>
        <position position="1"/>
    </location>
</feature>
<feature type="non-terminal residue" evidence="1">
    <location>
        <position position="134"/>
    </location>
</feature>
<evidence type="ECO:0000313" key="2">
    <source>
        <dbReference type="Proteomes" id="UP000708208"/>
    </source>
</evidence>
<sequence>NLNLNLRWIPGDRQIVADSQYKNQGEQFNFDGQIKWDAQRDESKRATIKSVTTLGTGWSIETNNDVTFKGKSANMQLKGRIAKNVLDGEHFLDMNLRTPSNRNYGLYIKNLIETTRRIKSSKINAKVQLPEAQP</sequence>
<reference evidence="1" key="1">
    <citation type="submission" date="2021-06" db="EMBL/GenBank/DDBJ databases">
        <authorList>
            <person name="Hodson N. C."/>
            <person name="Mongue J. A."/>
            <person name="Jaron S. K."/>
        </authorList>
    </citation>
    <scope>NUCLEOTIDE SEQUENCE</scope>
</reference>
<name>A0A8J2Q1E8_9HEXA</name>
<comment type="caution">
    <text evidence="1">The sequence shown here is derived from an EMBL/GenBank/DDBJ whole genome shotgun (WGS) entry which is preliminary data.</text>
</comment>
<gene>
    <name evidence="1" type="ORF">AFUS01_LOCUS39689</name>
</gene>
<accession>A0A8J2Q1E8</accession>
<proteinExistence type="predicted"/>
<dbReference type="Proteomes" id="UP000708208">
    <property type="component" value="Unassembled WGS sequence"/>
</dbReference>
<dbReference type="AlphaFoldDB" id="A0A8J2Q1E8"/>